<evidence type="ECO:0000256" key="5">
    <source>
        <dbReference type="SAM" id="MobiDB-lite"/>
    </source>
</evidence>
<feature type="disulfide bond" evidence="4">
    <location>
        <begin position="1061"/>
        <end position="1110"/>
    </location>
</feature>
<dbReference type="EMBL" id="CADEAL010004148">
    <property type="protein sequence ID" value="CAB1452928.1"/>
    <property type="molecule type" value="Genomic_DNA"/>
</dbReference>
<feature type="disulfide bond" evidence="4">
    <location>
        <begin position="1076"/>
        <end position="1128"/>
    </location>
</feature>
<dbReference type="GO" id="GO:0005615">
    <property type="term" value="C:extracellular space"/>
    <property type="evidence" value="ECO:0007669"/>
    <property type="project" value="TreeGrafter"/>
</dbReference>
<keyword evidence="3" id="KW-0325">Glycoprotein</keyword>
<feature type="disulfide bond" evidence="4">
    <location>
        <begin position="1072"/>
        <end position="1126"/>
    </location>
</feature>
<evidence type="ECO:0000313" key="10">
    <source>
        <dbReference type="Proteomes" id="UP001153269"/>
    </source>
</evidence>
<dbReference type="Pfam" id="PF08742">
    <property type="entry name" value="C8"/>
    <property type="match status" value="1"/>
</dbReference>
<dbReference type="GO" id="GO:0031012">
    <property type="term" value="C:extracellular matrix"/>
    <property type="evidence" value="ECO:0007669"/>
    <property type="project" value="TreeGrafter"/>
</dbReference>
<keyword evidence="2 4" id="KW-1015">Disulfide bond</keyword>
<feature type="domain" description="CTCK" evidence="6">
    <location>
        <begin position="1041"/>
        <end position="1134"/>
    </location>
</feature>
<proteinExistence type="predicted"/>
<dbReference type="PROSITE" id="PS01225">
    <property type="entry name" value="CTCK_2"/>
    <property type="match status" value="1"/>
</dbReference>
<dbReference type="PROSITE" id="PS01208">
    <property type="entry name" value="VWFC_1"/>
    <property type="match status" value="1"/>
</dbReference>
<dbReference type="InterPro" id="IPR014853">
    <property type="entry name" value="VWF/SSPO/ZAN-like_Cys-rich_dom"/>
</dbReference>
<evidence type="ECO:0000313" key="9">
    <source>
        <dbReference type="EMBL" id="CAB1452928.1"/>
    </source>
</evidence>
<dbReference type="AlphaFoldDB" id="A0A9N7VL08"/>
<feature type="domain" description="VWFC" evidence="7">
    <location>
        <begin position="444"/>
        <end position="509"/>
    </location>
</feature>
<dbReference type="Pfam" id="PF00094">
    <property type="entry name" value="VWD"/>
    <property type="match status" value="1"/>
</dbReference>
<protein>
    <submittedName>
        <fullName evidence="9">Uncharacterized protein</fullName>
    </submittedName>
</protein>
<evidence type="ECO:0000259" key="7">
    <source>
        <dbReference type="PROSITE" id="PS50184"/>
    </source>
</evidence>
<dbReference type="PROSITE" id="PS50184">
    <property type="entry name" value="VWFC_2"/>
    <property type="match status" value="1"/>
</dbReference>
<dbReference type="PANTHER" id="PTHR11339:SF408">
    <property type="entry name" value="MUCIN-5B"/>
    <property type="match status" value="1"/>
</dbReference>
<evidence type="ECO:0000256" key="3">
    <source>
        <dbReference type="ARBA" id="ARBA00023180"/>
    </source>
</evidence>
<dbReference type="SMART" id="SM00832">
    <property type="entry name" value="C8"/>
    <property type="match status" value="1"/>
</dbReference>
<dbReference type="SUPFAM" id="SSF57567">
    <property type="entry name" value="Serine protease inhibitors"/>
    <property type="match status" value="1"/>
</dbReference>
<name>A0A9N7VL08_PLEPL</name>
<evidence type="ECO:0000256" key="2">
    <source>
        <dbReference type="ARBA" id="ARBA00023157"/>
    </source>
</evidence>
<gene>
    <name evidence="9" type="ORF">PLEPLA_LOCUS40678</name>
</gene>
<accession>A0A9N7VL08</accession>
<dbReference type="InterPro" id="IPR006207">
    <property type="entry name" value="Cys_knot_C"/>
</dbReference>
<dbReference type="Gene3D" id="2.10.25.10">
    <property type="entry name" value="Laminin"/>
    <property type="match status" value="1"/>
</dbReference>
<dbReference type="Proteomes" id="UP001153269">
    <property type="component" value="Unassembled WGS sequence"/>
</dbReference>
<dbReference type="SMART" id="SM00041">
    <property type="entry name" value="CT"/>
    <property type="match status" value="1"/>
</dbReference>
<sequence>MPCATTTLPTTTPGLSTPTTAPFSTSTTTAQSTTPSTTTLDCTDVYPERKNGETWDAGNCTTAECINGVVKTKSTPCSTVQEPLCANGRKPVKMDNKDGCCFHYECECVCSVWSGTHYKTFDGKNYDFNKNCTYYLVKEMINTYNLTITVNNHVCEPSEDTFCPQDLTVMYQSYKIVFTQIKTSESTVNAVYLNDERIYPAYQNSDLLITSTDIAVTLEIPGISTEVVYRGSSISIELAFSLFEGNTEGQCGTCDNSANNDCRSPNGQVESCSDSAGQWLDPKKPCNPLTTIEPPVTSTRVPQTTTQPPCNTAICDLLNSSVFEPCHSVIPRGSYLKTCTSDICINGNNTCTSLEAYAAECSNAGVCINWRNATNGQCEHKCQGNQVYRACGPKVEQTCIERYNKKFDARKNASNNSSQEGCFCTDGTTLFNTVYGKCVAYCGCVGPDGNPKKPGETWTVNCKNCMCNKDSMSVVCEPVNCTSVSTPDCTAPYKLVNKTEGCCYNQTCECDKSLCPAPMQCSLGFKLEVTQSDCCKSYKCVPKGVCVYNMTEYQPGDKVPTPEPEPEAPIEEPVTVKNISNNSNTHRTRTNLWNNSATIWINENISNNSITIWISKNLSNNRITNRTSRNLWNNSATIWISKNISNNSITIWISKNSSNNSITNRTSRNLWNNTATIWINKNISNNSITIWISKNSSNNSITNRTSRNLWNNSATNRTSRNLWNNSATIWIIKNISNNSITIWISKNISNNSITNRTSRNLWNNSATNRTSRNLWNHSATIWISKNSSKNSSNNSISNRTRRNLWNNTATIWINKNISNNSITIWISKNSSNNSITIWISKNSSNNSITIWISKNSSNNSITIWISKNSSNNSITNRTSRNLWNNTATIWINKNISNNSITIWISKNISNNSITNRTRPCQECYCGPNMNPNTSINIITCKPIVCKKNCSEDSEYQTIPEECCGTCVQTKCTLLTANNTKVYIEINQTYTSPEDKCMHYTCEKINGQLVTSKIVVTCPYFNPLDCEPGTETTDANGCCKSCKPRSVCEVLSNKVVIAVGKCESPQPVNMTYCAGHCGSMSKYSAEANMMMHKCECCQEFKTSQKQVELNCDNGSKLQHAYVFVEACRCQPAECVPGTTSKPQRRRRR</sequence>
<dbReference type="PROSITE" id="PS51233">
    <property type="entry name" value="VWFD"/>
    <property type="match status" value="1"/>
</dbReference>
<keyword evidence="10" id="KW-1185">Reference proteome</keyword>
<evidence type="ECO:0000259" key="8">
    <source>
        <dbReference type="PROSITE" id="PS51233"/>
    </source>
</evidence>
<dbReference type="SMART" id="SM00216">
    <property type="entry name" value="VWD"/>
    <property type="match status" value="1"/>
</dbReference>
<dbReference type="InterPro" id="IPR050780">
    <property type="entry name" value="Mucin_vWF_Thrombospondin_sf"/>
</dbReference>
<comment type="caution">
    <text evidence="9">The sequence shown here is derived from an EMBL/GenBank/DDBJ whole genome shotgun (WGS) entry which is preliminary data.</text>
</comment>
<dbReference type="InterPro" id="IPR001007">
    <property type="entry name" value="VWF_dom"/>
</dbReference>
<keyword evidence="1" id="KW-0677">Repeat</keyword>
<comment type="caution">
    <text evidence="4">Lacks conserved residue(s) required for the propagation of feature annotation.</text>
</comment>
<organism evidence="9 10">
    <name type="scientific">Pleuronectes platessa</name>
    <name type="common">European plaice</name>
    <dbReference type="NCBI Taxonomy" id="8262"/>
    <lineage>
        <taxon>Eukaryota</taxon>
        <taxon>Metazoa</taxon>
        <taxon>Chordata</taxon>
        <taxon>Craniata</taxon>
        <taxon>Vertebrata</taxon>
        <taxon>Euteleostomi</taxon>
        <taxon>Actinopterygii</taxon>
        <taxon>Neopterygii</taxon>
        <taxon>Teleostei</taxon>
        <taxon>Neoteleostei</taxon>
        <taxon>Acanthomorphata</taxon>
        <taxon>Carangaria</taxon>
        <taxon>Pleuronectiformes</taxon>
        <taxon>Pleuronectoidei</taxon>
        <taxon>Pleuronectidae</taxon>
        <taxon>Pleuronectes</taxon>
    </lineage>
</organism>
<dbReference type="PROSITE" id="PS01185">
    <property type="entry name" value="CTCK_1"/>
    <property type="match status" value="1"/>
</dbReference>
<feature type="region of interest" description="Disordered" evidence="5">
    <location>
        <begin position="1"/>
        <end position="35"/>
    </location>
</feature>
<evidence type="ECO:0000259" key="6">
    <source>
        <dbReference type="PROSITE" id="PS01225"/>
    </source>
</evidence>
<dbReference type="PANTHER" id="PTHR11339">
    <property type="entry name" value="EXTRACELLULAR MATRIX GLYCOPROTEIN RELATED"/>
    <property type="match status" value="1"/>
</dbReference>
<feature type="domain" description="VWFD" evidence="8">
    <location>
        <begin position="108"/>
        <end position="287"/>
    </location>
</feature>
<dbReference type="SMART" id="SM00214">
    <property type="entry name" value="VWC"/>
    <property type="match status" value="3"/>
</dbReference>
<dbReference type="InterPro" id="IPR036084">
    <property type="entry name" value="Ser_inhib-like_sf"/>
</dbReference>
<evidence type="ECO:0000256" key="1">
    <source>
        <dbReference type="ARBA" id="ARBA00022737"/>
    </source>
</evidence>
<evidence type="ECO:0000256" key="4">
    <source>
        <dbReference type="PROSITE-ProRule" id="PRU00039"/>
    </source>
</evidence>
<reference evidence="9" key="1">
    <citation type="submission" date="2020-03" db="EMBL/GenBank/DDBJ databases">
        <authorList>
            <person name="Weist P."/>
        </authorList>
    </citation>
    <scope>NUCLEOTIDE SEQUENCE</scope>
</reference>
<dbReference type="InterPro" id="IPR001846">
    <property type="entry name" value="VWF_type-D"/>
</dbReference>